<organism evidence="2 3">
    <name type="scientific">candidate division WOR-1 bacterium RIFOXYB2_FULL_48_7</name>
    <dbReference type="NCBI Taxonomy" id="1802583"/>
    <lineage>
        <taxon>Bacteria</taxon>
        <taxon>Bacillati</taxon>
        <taxon>Saganbacteria</taxon>
    </lineage>
</organism>
<dbReference type="EMBL" id="MEUF01000046">
    <property type="protein sequence ID" value="OGC34272.1"/>
    <property type="molecule type" value="Genomic_DNA"/>
</dbReference>
<evidence type="ECO:0000313" key="3">
    <source>
        <dbReference type="Proteomes" id="UP000178951"/>
    </source>
</evidence>
<sequence>MKKYLLVFLVVLMMLAVADRALAKRPDPQRMTARMVKQLGLDKQQAERFSVMNETLVKQEQLIWEKNRALGEKLKSAMSQEKPNMEIVHKLAKEIGGNMTEMQIKRIDNLMSLKQLLNDDQKKKFESLLDKRRGKRLQGGL</sequence>
<evidence type="ECO:0000313" key="2">
    <source>
        <dbReference type="EMBL" id="OGC34272.1"/>
    </source>
</evidence>
<reference evidence="2 3" key="1">
    <citation type="journal article" date="2016" name="Nat. Commun.">
        <title>Thousands of microbial genomes shed light on interconnected biogeochemical processes in an aquifer system.</title>
        <authorList>
            <person name="Anantharaman K."/>
            <person name="Brown C.T."/>
            <person name="Hug L.A."/>
            <person name="Sharon I."/>
            <person name="Castelle C.J."/>
            <person name="Probst A.J."/>
            <person name="Thomas B.C."/>
            <person name="Singh A."/>
            <person name="Wilkins M.J."/>
            <person name="Karaoz U."/>
            <person name="Brodie E.L."/>
            <person name="Williams K.H."/>
            <person name="Hubbard S.S."/>
            <person name="Banfield J.F."/>
        </authorList>
    </citation>
    <scope>NUCLEOTIDE SEQUENCE [LARGE SCALE GENOMIC DNA]</scope>
</reference>
<gene>
    <name evidence="2" type="ORF">A2311_01060</name>
</gene>
<feature type="signal peptide" evidence="1">
    <location>
        <begin position="1"/>
        <end position="23"/>
    </location>
</feature>
<accession>A0A1F4TNH0</accession>
<keyword evidence="1" id="KW-0732">Signal</keyword>
<dbReference type="Gene3D" id="1.20.120.1490">
    <property type="match status" value="1"/>
</dbReference>
<dbReference type="InterPro" id="IPR012899">
    <property type="entry name" value="LTXXQ"/>
</dbReference>
<proteinExistence type="predicted"/>
<comment type="caution">
    <text evidence="2">The sequence shown here is derived from an EMBL/GenBank/DDBJ whole genome shotgun (WGS) entry which is preliminary data.</text>
</comment>
<dbReference type="Pfam" id="PF07813">
    <property type="entry name" value="LTXXQ"/>
    <property type="match status" value="1"/>
</dbReference>
<dbReference type="Proteomes" id="UP000178951">
    <property type="component" value="Unassembled WGS sequence"/>
</dbReference>
<evidence type="ECO:0000256" key="1">
    <source>
        <dbReference type="SAM" id="SignalP"/>
    </source>
</evidence>
<evidence type="ECO:0008006" key="4">
    <source>
        <dbReference type="Google" id="ProtNLM"/>
    </source>
</evidence>
<feature type="chain" id="PRO_5009514610" description="Periplasmic heavy metal sensor" evidence="1">
    <location>
        <begin position="24"/>
        <end position="141"/>
    </location>
</feature>
<name>A0A1F4TNH0_UNCSA</name>
<dbReference type="AlphaFoldDB" id="A0A1F4TNH0"/>
<dbReference type="STRING" id="1802583.A2311_01060"/>
<protein>
    <recommendedName>
        <fullName evidence="4">Periplasmic heavy metal sensor</fullName>
    </recommendedName>
</protein>